<keyword evidence="1" id="KW-1133">Transmembrane helix</keyword>
<evidence type="ECO:0000313" key="2">
    <source>
        <dbReference type="EMBL" id="AXY77699.1"/>
    </source>
</evidence>
<dbReference type="AlphaFoldDB" id="A0A3B7MWV5"/>
<evidence type="ECO:0000256" key="1">
    <source>
        <dbReference type="SAM" id="Phobius"/>
    </source>
</evidence>
<dbReference type="OrthoDB" id="1452202at2"/>
<accession>A0A3B7MWV5</accession>
<sequence>MKLKNYRTFWILSILYVVSIFGANYIVYRIQQAIFEEKQAKGVVQLFIGGPPFAFPNVWHTTTYISSFLLLLPGLLMIISVTNEYSFKTHRQNVIDGWNRREFISTKIMLALIGALFSTILVTLTALSFGFLQGEPFTTEKSIKVFYFFIQALSYSLVALLFALLFKRGGLAIGIFFLYPLVLENLISALMNRYLDFSGRYLPLESTDNLIPFPLFENVQRQIIKAPNFTALLIVALVYIALYVFFISRKFETDDL</sequence>
<organism evidence="2 3">
    <name type="scientific">Paraflavitalea soli</name>
    <dbReference type="NCBI Taxonomy" id="2315862"/>
    <lineage>
        <taxon>Bacteria</taxon>
        <taxon>Pseudomonadati</taxon>
        <taxon>Bacteroidota</taxon>
        <taxon>Chitinophagia</taxon>
        <taxon>Chitinophagales</taxon>
        <taxon>Chitinophagaceae</taxon>
        <taxon>Paraflavitalea</taxon>
    </lineage>
</organism>
<feature type="transmembrane region" description="Helical" evidence="1">
    <location>
        <begin position="65"/>
        <end position="87"/>
    </location>
</feature>
<feature type="transmembrane region" description="Helical" evidence="1">
    <location>
        <begin position="173"/>
        <end position="195"/>
    </location>
</feature>
<dbReference type="Proteomes" id="UP000263900">
    <property type="component" value="Chromosome"/>
</dbReference>
<proteinExistence type="predicted"/>
<dbReference type="KEGG" id="pseg:D3H65_28595"/>
<feature type="transmembrane region" description="Helical" evidence="1">
    <location>
        <begin position="229"/>
        <end position="247"/>
    </location>
</feature>
<feature type="transmembrane region" description="Helical" evidence="1">
    <location>
        <begin position="6"/>
        <end position="28"/>
    </location>
</feature>
<reference evidence="2 3" key="1">
    <citation type="submission" date="2018-09" db="EMBL/GenBank/DDBJ databases">
        <title>Genome sequencing of strain 6GH32-13.</title>
        <authorList>
            <person name="Weon H.-Y."/>
            <person name="Heo J."/>
            <person name="Kwon S.-W."/>
        </authorList>
    </citation>
    <scope>NUCLEOTIDE SEQUENCE [LARGE SCALE GENOMIC DNA]</scope>
    <source>
        <strain evidence="2 3">5GH32-13</strain>
    </source>
</reference>
<feature type="transmembrane region" description="Helical" evidence="1">
    <location>
        <begin position="145"/>
        <end position="166"/>
    </location>
</feature>
<gene>
    <name evidence="2" type="ORF">D3H65_28595</name>
</gene>
<evidence type="ECO:0000313" key="3">
    <source>
        <dbReference type="Proteomes" id="UP000263900"/>
    </source>
</evidence>
<protein>
    <submittedName>
        <fullName evidence="2">Uncharacterized protein</fullName>
    </submittedName>
</protein>
<feature type="transmembrane region" description="Helical" evidence="1">
    <location>
        <begin position="108"/>
        <end position="133"/>
    </location>
</feature>
<keyword evidence="1" id="KW-0472">Membrane</keyword>
<keyword evidence="1" id="KW-0812">Transmembrane</keyword>
<keyword evidence="3" id="KW-1185">Reference proteome</keyword>
<name>A0A3B7MWV5_9BACT</name>
<dbReference type="EMBL" id="CP032157">
    <property type="protein sequence ID" value="AXY77699.1"/>
    <property type="molecule type" value="Genomic_DNA"/>
</dbReference>